<evidence type="ECO:0000313" key="4">
    <source>
        <dbReference type="Proteomes" id="UP001226867"/>
    </source>
</evidence>
<dbReference type="InterPro" id="IPR012336">
    <property type="entry name" value="Thioredoxin-like_fold"/>
</dbReference>
<dbReference type="PANTHER" id="PTHR35272:SF4">
    <property type="entry name" value="THIOL:DISULFIDE INTERCHANGE PROTEIN DSBG"/>
    <property type="match status" value="1"/>
</dbReference>
<evidence type="ECO:0000256" key="1">
    <source>
        <dbReference type="RuleBase" id="RU364038"/>
    </source>
</evidence>
<keyword evidence="3" id="KW-0032">Aminotransferase</keyword>
<dbReference type="InterPro" id="IPR036249">
    <property type="entry name" value="Thioredoxin-like_sf"/>
</dbReference>
<feature type="chain" id="PRO_5044989487" description="Thiol:disulfide interchange protein" evidence="1">
    <location>
        <begin position="32"/>
        <end position="219"/>
    </location>
</feature>
<evidence type="ECO:0000313" key="3">
    <source>
        <dbReference type="EMBL" id="MDP9899454.1"/>
    </source>
</evidence>
<keyword evidence="3" id="KW-0413">Isomerase</keyword>
<protein>
    <recommendedName>
        <fullName evidence="1">Thiol:disulfide interchange protein</fullName>
    </recommendedName>
</protein>
<dbReference type="Pfam" id="PF13098">
    <property type="entry name" value="Thioredoxin_2"/>
    <property type="match status" value="1"/>
</dbReference>
<comment type="function">
    <text evidence="1">Required for disulfide bond formation in some periplasmic proteins. Acts by transferring its disulfide bond to other proteins and is reduced in the process.</text>
</comment>
<dbReference type="SUPFAM" id="SSF52833">
    <property type="entry name" value="Thioredoxin-like"/>
    <property type="match status" value="1"/>
</dbReference>
<keyword evidence="1" id="KW-0732">Signal</keyword>
<accession>A0ABT9S525</accession>
<name>A0ABT9S525_9BURK</name>
<evidence type="ECO:0000259" key="2">
    <source>
        <dbReference type="Pfam" id="PF13098"/>
    </source>
</evidence>
<keyword evidence="1" id="KW-0676">Redox-active center</keyword>
<organism evidence="3 4">
    <name type="scientific">Variovorax ginsengisoli</name>
    <dbReference type="NCBI Taxonomy" id="363844"/>
    <lineage>
        <taxon>Bacteria</taxon>
        <taxon>Pseudomonadati</taxon>
        <taxon>Pseudomonadota</taxon>
        <taxon>Betaproteobacteria</taxon>
        <taxon>Burkholderiales</taxon>
        <taxon>Comamonadaceae</taxon>
        <taxon>Variovorax</taxon>
    </lineage>
</organism>
<feature type="domain" description="Thioredoxin-like fold" evidence="2">
    <location>
        <begin position="70"/>
        <end position="215"/>
    </location>
</feature>
<dbReference type="InterPro" id="IPR051470">
    <property type="entry name" value="Thiol:disulfide_interchange"/>
</dbReference>
<comment type="similarity">
    <text evidence="1">Belongs to the thioredoxin family. DsbC subfamily.</text>
</comment>
<dbReference type="Proteomes" id="UP001226867">
    <property type="component" value="Unassembled WGS sequence"/>
</dbReference>
<sequence>MTLPWARAARSWALAATVVAAGMLVLPCAQAQDRTSPFRAADTPADRAMTETVWGLLQNSRWLANGADKAPRTVYVFTDPNCPYCNKFWSDARPWVDAGKVQLRHVIVGILTPTSPGKAAALLTSKNPAATLADYERGQVAATAKALASGRPHPLGDEGIQPLATIPPAIQAQLDANEQIMAALALRATPAVVWRDARGGLQMRTGVPEQTLAAIMGPR</sequence>
<dbReference type="NCBIfam" id="NF008657">
    <property type="entry name" value="PRK11657.1"/>
    <property type="match status" value="1"/>
</dbReference>
<dbReference type="CDD" id="cd03020">
    <property type="entry name" value="DsbA_DsbC_DsbG"/>
    <property type="match status" value="1"/>
</dbReference>
<dbReference type="EMBL" id="JAUSRO010000005">
    <property type="protein sequence ID" value="MDP9899454.1"/>
    <property type="molecule type" value="Genomic_DNA"/>
</dbReference>
<dbReference type="GO" id="GO:0008483">
    <property type="term" value="F:transaminase activity"/>
    <property type="evidence" value="ECO:0007669"/>
    <property type="project" value="UniProtKB-KW"/>
</dbReference>
<dbReference type="PANTHER" id="PTHR35272">
    <property type="entry name" value="THIOL:DISULFIDE INTERCHANGE PROTEIN DSBC-RELATED"/>
    <property type="match status" value="1"/>
</dbReference>
<gene>
    <name evidence="3" type="ORF">J2W36_001705</name>
</gene>
<comment type="subcellular location">
    <subcellularLocation>
        <location evidence="1">Periplasm</location>
    </subcellularLocation>
</comment>
<dbReference type="RefSeq" id="WP_307689278.1">
    <property type="nucleotide sequence ID" value="NZ_JAUSRO010000005.1"/>
</dbReference>
<dbReference type="Gene3D" id="3.40.30.10">
    <property type="entry name" value="Glutaredoxin"/>
    <property type="match status" value="1"/>
</dbReference>
<dbReference type="InterPro" id="IPR033954">
    <property type="entry name" value="DiS-bond_Isoase_DsbC/G"/>
</dbReference>
<reference evidence="3 4" key="1">
    <citation type="submission" date="2023-07" db="EMBL/GenBank/DDBJ databases">
        <title>Sorghum-associated microbial communities from plants grown in Nebraska, USA.</title>
        <authorList>
            <person name="Schachtman D."/>
        </authorList>
    </citation>
    <scope>NUCLEOTIDE SEQUENCE [LARGE SCALE GENOMIC DNA]</scope>
    <source>
        <strain evidence="3 4">DS1607</strain>
    </source>
</reference>
<feature type="signal peptide" evidence="1">
    <location>
        <begin position="1"/>
        <end position="31"/>
    </location>
</feature>
<comment type="caution">
    <text evidence="3">The sequence shown here is derived from an EMBL/GenBank/DDBJ whole genome shotgun (WGS) entry which is preliminary data.</text>
</comment>
<dbReference type="GO" id="GO:0016853">
    <property type="term" value="F:isomerase activity"/>
    <property type="evidence" value="ECO:0007669"/>
    <property type="project" value="UniProtKB-KW"/>
</dbReference>
<keyword evidence="4" id="KW-1185">Reference proteome</keyword>
<keyword evidence="1" id="KW-0574">Periplasm</keyword>
<keyword evidence="3" id="KW-0808">Transferase</keyword>
<proteinExistence type="inferred from homology"/>